<dbReference type="EMBL" id="AMQN01008669">
    <property type="status" value="NOT_ANNOTATED_CDS"/>
    <property type="molecule type" value="Genomic_DNA"/>
</dbReference>
<reference evidence="1 3" key="2">
    <citation type="journal article" date="2013" name="Nature">
        <title>Insights into bilaterian evolution from three spiralian genomes.</title>
        <authorList>
            <person name="Simakov O."/>
            <person name="Marletaz F."/>
            <person name="Cho S.J."/>
            <person name="Edsinger-Gonzales E."/>
            <person name="Havlak P."/>
            <person name="Hellsten U."/>
            <person name="Kuo D.H."/>
            <person name="Larsson T."/>
            <person name="Lv J."/>
            <person name="Arendt D."/>
            <person name="Savage R."/>
            <person name="Osoegawa K."/>
            <person name="de Jong P."/>
            <person name="Grimwood J."/>
            <person name="Chapman J.A."/>
            <person name="Shapiro H."/>
            <person name="Aerts A."/>
            <person name="Otillar R.P."/>
            <person name="Terry A.Y."/>
            <person name="Boore J.L."/>
            <person name="Grigoriev I.V."/>
            <person name="Lindberg D.R."/>
            <person name="Seaver E.C."/>
            <person name="Weisblat D.A."/>
            <person name="Putnam N.H."/>
            <person name="Rokhsar D.S."/>
        </authorList>
    </citation>
    <scope>NUCLEOTIDE SEQUENCE</scope>
    <source>
        <strain evidence="1 3">I ESC-2004</strain>
    </source>
</reference>
<evidence type="ECO:0000313" key="2">
    <source>
        <dbReference type="EnsemblMetazoa" id="CapteP210700"/>
    </source>
</evidence>
<evidence type="ECO:0000313" key="1">
    <source>
        <dbReference type="EMBL" id="ELU02865.1"/>
    </source>
</evidence>
<accession>R7U933</accession>
<proteinExistence type="predicted"/>
<evidence type="ECO:0000313" key="3">
    <source>
        <dbReference type="Proteomes" id="UP000014760"/>
    </source>
</evidence>
<keyword evidence="3" id="KW-1185">Reference proteome</keyword>
<dbReference type="EMBL" id="KB303698">
    <property type="protein sequence ID" value="ELU02865.1"/>
    <property type="molecule type" value="Genomic_DNA"/>
</dbReference>
<dbReference type="Proteomes" id="UP000014760">
    <property type="component" value="Unassembled WGS sequence"/>
</dbReference>
<organism evidence="1">
    <name type="scientific">Capitella teleta</name>
    <name type="common">Polychaete worm</name>
    <dbReference type="NCBI Taxonomy" id="283909"/>
    <lineage>
        <taxon>Eukaryota</taxon>
        <taxon>Metazoa</taxon>
        <taxon>Spiralia</taxon>
        <taxon>Lophotrochozoa</taxon>
        <taxon>Annelida</taxon>
        <taxon>Polychaeta</taxon>
        <taxon>Sedentaria</taxon>
        <taxon>Scolecida</taxon>
        <taxon>Capitellidae</taxon>
        <taxon>Capitella</taxon>
    </lineage>
</organism>
<dbReference type="EnsemblMetazoa" id="CapteT210700">
    <property type="protein sequence ID" value="CapteP210700"/>
    <property type="gene ID" value="CapteG210700"/>
</dbReference>
<reference evidence="3" key="1">
    <citation type="submission" date="2012-12" db="EMBL/GenBank/DDBJ databases">
        <authorList>
            <person name="Hellsten U."/>
            <person name="Grimwood J."/>
            <person name="Chapman J.A."/>
            <person name="Shapiro H."/>
            <person name="Aerts A."/>
            <person name="Otillar R.P."/>
            <person name="Terry A.Y."/>
            <person name="Boore J.L."/>
            <person name="Simakov O."/>
            <person name="Marletaz F."/>
            <person name="Cho S.-J."/>
            <person name="Edsinger-Gonzales E."/>
            <person name="Havlak P."/>
            <person name="Kuo D.-H."/>
            <person name="Larsson T."/>
            <person name="Lv J."/>
            <person name="Arendt D."/>
            <person name="Savage R."/>
            <person name="Osoegawa K."/>
            <person name="de Jong P."/>
            <person name="Lindberg D.R."/>
            <person name="Seaver E.C."/>
            <person name="Weisblat D.A."/>
            <person name="Putnam N.H."/>
            <person name="Grigoriev I.V."/>
            <person name="Rokhsar D.S."/>
        </authorList>
    </citation>
    <scope>NUCLEOTIDE SEQUENCE</scope>
    <source>
        <strain evidence="3">I ESC-2004</strain>
    </source>
</reference>
<name>R7U933_CAPTE</name>
<gene>
    <name evidence="1" type="ORF">CAPTEDRAFT_210700</name>
</gene>
<sequence length="359" mass="40251">MAIRTYDWEVLFTCEITIARISSLCAIIMEITNPFLLRHGTPVECWNWDAQPEDAVAMGNAQFTPVQPPNPAPRRIIHPSHIPRAERSLIPAQVMIGEASKDGSPHQFAMALQDSAEPQNPREQEATLYTGRSAAAAQQRVTPLRQSVHLDALSHKQVEIPSLSIDSSTIQPLPIPRTQPVQQPLLQPEPGVECTQRNESEVITGQELHALLTAELRKEFDEDALPYSLLSPPVEAEGPAQISYLLCAIHCRLELAELKHRVLGGRLREFFIKKEAELKQSRANSLANGCDPHGVTCYFDFHLIDLINKISARVDLLDNLVKRERRAPGLIAQHQGFKVPKVPRVRKHRPSFLATVRHR</sequence>
<dbReference type="HOGENOM" id="CLU_772196_0_0_1"/>
<dbReference type="AlphaFoldDB" id="R7U933"/>
<protein>
    <submittedName>
        <fullName evidence="1 2">Uncharacterized protein</fullName>
    </submittedName>
</protein>
<reference evidence="2" key="3">
    <citation type="submission" date="2015-06" db="UniProtKB">
        <authorList>
            <consortium name="EnsemblMetazoa"/>
        </authorList>
    </citation>
    <scope>IDENTIFICATION</scope>
</reference>